<dbReference type="PANTHER" id="PTHR43096">
    <property type="entry name" value="DNAJ HOMOLOG 1, MITOCHONDRIAL-RELATED"/>
    <property type="match status" value="1"/>
</dbReference>
<sequence length="154" mass="16296">MADSILCHCPSTSSPSLSSTSSAPHSSCNGDKVVRRTKTIKLDIIPGVDDGETIKVARCGGANLDKNQNGDLFVTIKAILGGTIQVPTLTGDVVLEACRAPVGQFIIQVRPGTQPGQKVVLKKKGIKARGSYAFGDQFVHFNVSIPMFISNIQT</sequence>
<dbReference type="SUPFAM" id="SSF49493">
    <property type="entry name" value="HSP40/DnaJ peptide-binding domain"/>
    <property type="match status" value="2"/>
</dbReference>
<dbReference type="Proteomes" id="UP001159364">
    <property type="component" value="Linkage Group LG04"/>
</dbReference>
<protein>
    <recommendedName>
        <fullName evidence="3">Chaperone DnaJ C-terminal domain-containing protein</fullName>
    </recommendedName>
</protein>
<comment type="caution">
    <text evidence="4">The sequence shown here is derived from an EMBL/GenBank/DDBJ whole genome shotgun (WGS) entry which is preliminary data.</text>
</comment>
<dbReference type="Pfam" id="PF01556">
    <property type="entry name" value="DnaJ_C"/>
    <property type="match status" value="1"/>
</dbReference>
<accession>A0AAV8TK53</accession>
<dbReference type="GO" id="GO:0042026">
    <property type="term" value="P:protein refolding"/>
    <property type="evidence" value="ECO:0007669"/>
    <property type="project" value="TreeGrafter"/>
</dbReference>
<organism evidence="4 5">
    <name type="scientific">Erythroxylum novogranatense</name>
    <dbReference type="NCBI Taxonomy" id="1862640"/>
    <lineage>
        <taxon>Eukaryota</taxon>
        <taxon>Viridiplantae</taxon>
        <taxon>Streptophyta</taxon>
        <taxon>Embryophyta</taxon>
        <taxon>Tracheophyta</taxon>
        <taxon>Spermatophyta</taxon>
        <taxon>Magnoliopsida</taxon>
        <taxon>eudicotyledons</taxon>
        <taxon>Gunneridae</taxon>
        <taxon>Pentapetalae</taxon>
        <taxon>rosids</taxon>
        <taxon>fabids</taxon>
        <taxon>Malpighiales</taxon>
        <taxon>Erythroxylaceae</taxon>
        <taxon>Erythroxylum</taxon>
    </lineage>
</organism>
<keyword evidence="1" id="KW-0143">Chaperone</keyword>
<dbReference type="AlphaFoldDB" id="A0AAV8TK53"/>
<dbReference type="CDD" id="cd10747">
    <property type="entry name" value="DnaJ_C"/>
    <property type="match status" value="1"/>
</dbReference>
<gene>
    <name evidence="4" type="ORF">K2173_013657</name>
</gene>
<evidence type="ECO:0000313" key="5">
    <source>
        <dbReference type="Proteomes" id="UP001159364"/>
    </source>
</evidence>
<dbReference type="EMBL" id="JAIWQS010000004">
    <property type="protein sequence ID" value="KAJ8767260.1"/>
    <property type="molecule type" value="Genomic_DNA"/>
</dbReference>
<feature type="region of interest" description="Disordered" evidence="2">
    <location>
        <begin position="9"/>
        <end position="30"/>
    </location>
</feature>
<dbReference type="GO" id="GO:0051082">
    <property type="term" value="F:unfolded protein binding"/>
    <property type="evidence" value="ECO:0007669"/>
    <property type="project" value="InterPro"/>
</dbReference>
<feature type="domain" description="Chaperone DnaJ C-terminal" evidence="3">
    <location>
        <begin position="77"/>
        <end position="146"/>
    </location>
</feature>
<name>A0AAV8TK53_9ROSI</name>
<feature type="compositionally biased region" description="Low complexity" evidence="2">
    <location>
        <begin position="9"/>
        <end position="28"/>
    </location>
</feature>
<dbReference type="InterPro" id="IPR002939">
    <property type="entry name" value="DnaJ_C"/>
</dbReference>
<reference evidence="4 5" key="1">
    <citation type="submission" date="2021-09" db="EMBL/GenBank/DDBJ databases">
        <title>Genomic insights and catalytic innovation underlie evolution of tropane alkaloids biosynthesis.</title>
        <authorList>
            <person name="Wang Y.-J."/>
            <person name="Tian T."/>
            <person name="Huang J.-P."/>
            <person name="Huang S.-X."/>
        </authorList>
    </citation>
    <scope>NUCLEOTIDE SEQUENCE [LARGE SCALE GENOMIC DNA]</scope>
    <source>
        <strain evidence="4">KIB-2018</strain>
        <tissue evidence="4">Leaf</tissue>
    </source>
</reference>
<evidence type="ECO:0000313" key="4">
    <source>
        <dbReference type="EMBL" id="KAJ8767260.1"/>
    </source>
</evidence>
<evidence type="ECO:0000256" key="2">
    <source>
        <dbReference type="SAM" id="MobiDB-lite"/>
    </source>
</evidence>
<dbReference type="InterPro" id="IPR008971">
    <property type="entry name" value="HSP40/DnaJ_pept-bd"/>
</dbReference>
<dbReference type="GO" id="GO:0005737">
    <property type="term" value="C:cytoplasm"/>
    <property type="evidence" value="ECO:0007669"/>
    <property type="project" value="TreeGrafter"/>
</dbReference>
<dbReference type="PANTHER" id="PTHR43096:SF52">
    <property type="entry name" value="DNAJ HOMOLOG 1, MITOCHONDRIAL-RELATED"/>
    <property type="match status" value="1"/>
</dbReference>
<keyword evidence="5" id="KW-1185">Reference proteome</keyword>
<evidence type="ECO:0000259" key="3">
    <source>
        <dbReference type="Pfam" id="PF01556"/>
    </source>
</evidence>
<evidence type="ECO:0000256" key="1">
    <source>
        <dbReference type="ARBA" id="ARBA00023186"/>
    </source>
</evidence>
<proteinExistence type="predicted"/>
<dbReference type="Gene3D" id="2.60.260.20">
    <property type="entry name" value="Urease metallochaperone UreE, N-terminal domain"/>
    <property type="match status" value="2"/>
</dbReference>